<name>A0A1U7LQ14_NEOID</name>
<protein>
    <submittedName>
        <fullName evidence="4">Putative urease accessory protein</fullName>
    </submittedName>
</protein>
<gene>
    <name evidence="4" type="ORF">NEOLI_004260</name>
</gene>
<dbReference type="Pfam" id="PF01730">
    <property type="entry name" value="UreF"/>
    <property type="match status" value="1"/>
</dbReference>
<dbReference type="Gene3D" id="1.10.4190.10">
    <property type="entry name" value="Urease accessory protein UreF"/>
    <property type="match status" value="1"/>
</dbReference>
<keyword evidence="1" id="KW-0996">Nickel insertion</keyword>
<evidence type="ECO:0000256" key="1">
    <source>
        <dbReference type="ARBA" id="ARBA00022988"/>
    </source>
</evidence>
<dbReference type="GO" id="GO:0019627">
    <property type="term" value="P:urea metabolic process"/>
    <property type="evidence" value="ECO:0007669"/>
    <property type="project" value="EnsemblFungi"/>
</dbReference>
<dbReference type="GO" id="GO:0016151">
    <property type="term" value="F:nickel cation binding"/>
    <property type="evidence" value="ECO:0007669"/>
    <property type="project" value="InterPro"/>
</dbReference>
<keyword evidence="5" id="KW-1185">Reference proteome</keyword>
<dbReference type="InterPro" id="IPR002639">
    <property type="entry name" value="UreF"/>
</dbReference>
<comment type="similarity">
    <text evidence="3">Belongs to the UreF family.</text>
</comment>
<dbReference type="EMBL" id="LXFE01000647">
    <property type="protein sequence ID" value="OLL24734.1"/>
    <property type="molecule type" value="Genomic_DNA"/>
</dbReference>
<proteinExistence type="inferred from homology"/>
<evidence type="ECO:0000256" key="2">
    <source>
        <dbReference type="ARBA" id="ARBA00023186"/>
    </source>
</evidence>
<sequence length="245" mass="27060">MDTTEHNLLLLADSALPKTVGSFSFSAGLESTFQHDQSGFNLDSFLRHSLKSVCCTTIPFIKAAFEYPETVSEIDDEFDAITTCIVSRRSSVTQGRALLTVWSKALFQISADEDINDSIKRFEASVRLGKCFGHHGIVWGLIGRGCGISLGVPLSNSNKLTGRDRILYVFVFSHARLVLSSAVRMGIIGPYQSQFILASPSIRGTIQKSLDEGKRLNRGDAGQSWPLLDIFTSRQELLYSRLFNS</sequence>
<dbReference type="InterPro" id="IPR038277">
    <property type="entry name" value="UreF_sf"/>
</dbReference>
<dbReference type="PANTHER" id="PTHR33620:SF1">
    <property type="entry name" value="UREASE ACCESSORY PROTEIN F"/>
    <property type="match status" value="1"/>
</dbReference>
<keyword evidence="2" id="KW-0143">Chaperone</keyword>
<evidence type="ECO:0000313" key="4">
    <source>
        <dbReference type="EMBL" id="OLL24734.1"/>
    </source>
</evidence>
<dbReference type="Proteomes" id="UP000186594">
    <property type="component" value="Unassembled WGS sequence"/>
</dbReference>
<evidence type="ECO:0000256" key="3">
    <source>
        <dbReference type="ARBA" id="ARBA00046339"/>
    </source>
</evidence>
<dbReference type="OMA" id="WVGRHEK"/>
<comment type="caution">
    <text evidence="4">The sequence shown here is derived from an EMBL/GenBank/DDBJ whole genome shotgun (WGS) entry which is preliminary data.</text>
</comment>
<evidence type="ECO:0000313" key="5">
    <source>
        <dbReference type="Proteomes" id="UP000186594"/>
    </source>
</evidence>
<reference evidence="4 5" key="1">
    <citation type="submission" date="2016-04" db="EMBL/GenBank/DDBJ databases">
        <title>Evolutionary innovation and constraint leading to complex multicellularity in the Ascomycota.</title>
        <authorList>
            <person name="Cisse O."/>
            <person name="Nguyen A."/>
            <person name="Hewitt D.A."/>
            <person name="Jedd G."/>
            <person name="Stajich J.E."/>
        </authorList>
    </citation>
    <scope>NUCLEOTIDE SEQUENCE [LARGE SCALE GENOMIC DNA]</scope>
    <source>
        <strain evidence="4 5">DAH-3</strain>
    </source>
</reference>
<dbReference type="STRING" id="1198029.A0A1U7LQ14"/>
<dbReference type="AlphaFoldDB" id="A0A1U7LQ14"/>
<organism evidence="4 5">
    <name type="scientific">Neolecta irregularis (strain DAH-3)</name>
    <dbReference type="NCBI Taxonomy" id="1198029"/>
    <lineage>
        <taxon>Eukaryota</taxon>
        <taxon>Fungi</taxon>
        <taxon>Dikarya</taxon>
        <taxon>Ascomycota</taxon>
        <taxon>Taphrinomycotina</taxon>
        <taxon>Neolectales</taxon>
        <taxon>Neolectaceae</taxon>
        <taxon>Neolecta</taxon>
    </lineage>
</organism>
<dbReference type="PANTHER" id="PTHR33620">
    <property type="entry name" value="UREASE ACCESSORY PROTEIN F"/>
    <property type="match status" value="1"/>
</dbReference>
<accession>A0A1U7LQ14</accession>
<dbReference type="OrthoDB" id="2550922at2759"/>